<dbReference type="Proteomes" id="UP001432322">
    <property type="component" value="Unassembled WGS sequence"/>
</dbReference>
<feature type="region of interest" description="Disordered" evidence="1">
    <location>
        <begin position="421"/>
        <end position="442"/>
    </location>
</feature>
<dbReference type="GO" id="GO:0005829">
    <property type="term" value="C:cytosol"/>
    <property type="evidence" value="ECO:0007669"/>
    <property type="project" value="TreeGrafter"/>
</dbReference>
<evidence type="ECO:0000313" key="2">
    <source>
        <dbReference type="EMBL" id="GMT23405.1"/>
    </source>
</evidence>
<dbReference type="FunFam" id="3.40.140.20:FF:000003">
    <property type="entry name" value="Bifunctional purine biosynthesis protein"/>
    <property type="match status" value="1"/>
</dbReference>
<dbReference type="SMART" id="SM00798">
    <property type="entry name" value="AICARFT_IMPCHas"/>
    <property type="match status" value="1"/>
</dbReference>
<dbReference type="AlphaFoldDB" id="A0AAV5VV60"/>
<gene>
    <name evidence="2" type="ORF">PFISCL1PPCAC_14702</name>
</gene>
<name>A0AAV5VV60_9BILA</name>
<organism evidence="2 3">
    <name type="scientific">Pristionchus fissidentatus</name>
    <dbReference type="NCBI Taxonomy" id="1538716"/>
    <lineage>
        <taxon>Eukaryota</taxon>
        <taxon>Metazoa</taxon>
        <taxon>Ecdysozoa</taxon>
        <taxon>Nematoda</taxon>
        <taxon>Chromadorea</taxon>
        <taxon>Rhabditida</taxon>
        <taxon>Rhabditina</taxon>
        <taxon>Diplogasteromorpha</taxon>
        <taxon>Diplogasteroidea</taxon>
        <taxon>Neodiplogasteridae</taxon>
        <taxon>Pristionchus</taxon>
    </lineage>
</organism>
<dbReference type="InterPro" id="IPR002695">
    <property type="entry name" value="PurH-like"/>
</dbReference>
<evidence type="ECO:0000313" key="3">
    <source>
        <dbReference type="Proteomes" id="UP001432322"/>
    </source>
</evidence>
<dbReference type="EMBL" id="BTSY01000004">
    <property type="protein sequence ID" value="GMT23405.1"/>
    <property type="molecule type" value="Genomic_DNA"/>
</dbReference>
<dbReference type="NCBIfam" id="NF005492">
    <property type="entry name" value="PRK07106.1"/>
    <property type="match status" value="1"/>
</dbReference>
<keyword evidence="3" id="KW-1185">Reference proteome</keyword>
<protein>
    <recommendedName>
        <fullName evidence="4">Phosphoribosylaminoimidazolecarboxamide formyltransferase</fullName>
    </recommendedName>
</protein>
<evidence type="ECO:0008006" key="4">
    <source>
        <dbReference type="Google" id="ProtNLM"/>
    </source>
</evidence>
<dbReference type="Gene3D" id="3.40.140.20">
    <property type="match status" value="2"/>
</dbReference>
<sequence length="465" mass="50738">MSRISSMAYKKVDGMSAEDRRRSASNSRLYNRLHSLHAGRSASTSSPFSHKAFQHTFSYDDSIAGYLSKELREDAQYLAIKYGMSSHQSGDASLSSVREEMPVKVLNGSPGYINILDALNGWQLVKELREATGLPSAASFKHVSPAGAAIGVPLSESEAAACMVSDLSLDTKKPSLAAAYARARGADRMSSFGDMIALSDKCDETTAKIISREVSEGVVAPDYEPAALSILVKKKGGNYTVFKIDPQYLPSETEERSIFGLKLRQKRNTTMVNADIFTNIVSESKELPKSAVNDLIVATISIKYAQSNSVCIAHRGQVIGLGSGQQSRIHCTRLAADKAANWFLRQHPRVLNLPWRSNLKRSERANGIESLIQSGLGAENGLDDYFTQPVPPLTLEERSEWLIEHGGLALSSDGSLPFRDSIDVAKQPGGSKDSNKESTKDQQVIDTCNQYGITLIHTGIKLFHH</sequence>
<proteinExistence type="predicted"/>
<dbReference type="GO" id="GO:0003937">
    <property type="term" value="F:IMP cyclohydrolase activity"/>
    <property type="evidence" value="ECO:0007669"/>
    <property type="project" value="InterPro"/>
</dbReference>
<dbReference type="SUPFAM" id="SSF53927">
    <property type="entry name" value="Cytidine deaminase-like"/>
    <property type="match status" value="1"/>
</dbReference>
<feature type="compositionally biased region" description="Basic and acidic residues" evidence="1">
    <location>
        <begin position="10"/>
        <end position="22"/>
    </location>
</feature>
<dbReference type="Gene3D" id="1.10.287.440">
    <property type="match status" value="1"/>
</dbReference>
<dbReference type="PANTHER" id="PTHR11692">
    <property type="entry name" value="BIFUNCTIONAL PURINE BIOSYNTHESIS PROTEIN PURH"/>
    <property type="match status" value="1"/>
</dbReference>
<dbReference type="InterPro" id="IPR016193">
    <property type="entry name" value="Cytidine_deaminase-like"/>
</dbReference>
<accession>A0AAV5VV60</accession>
<comment type="caution">
    <text evidence="2">The sequence shown here is derived from an EMBL/GenBank/DDBJ whole genome shotgun (WGS) entry which is preliminary data.</text>
</comment>
<reference evidence="2" key="1">
    <citation type="submission" date="2023-10" db="EMBL/GenBank/DDBJ databases">
        <title>Genome assembly of Pristionchus species.</title>
        <authorList>
            <person name="Yoshida K."/>
            <person name="Sommer R.J."/>
        </authorList>
    </citation>
    <scope>NUCLEOTIDE SEQUENCE</scope>
    <source>
        <strain evidence="2">RS5133</strain>
    </source>
</reference>
<dbReference type="GO" id="GO:0004643">
    <property type="term" value="F:phosphoribosylaminoimidazolecarboxamide formyltransferase activity"/>
    <property type="evidence" value="ECO:0007669"/>
    <property type="project" value="InterPro"/>
</dbReference>
<dbReference type="PIRSF" id="PIRSF000414">
    <property type="entry name" value="AICARFT_IMPCHas"/>
    <property type="match status" value="1"/>
</dbReference>
<dbReference type="Pfam" id="PF01808">
    <property type="entry name" value="AICARFT_IMPCHas"/>
    <property type="match status" value="1"/>
</dbReference>
<dbReference type="PANTHER" id="PTHR11692:SF0">
    <property type="entry name" value="BIFUNCTIONAL PURINE BIOSYNTHESIS PROTEIN ATIC"/>
    <property type="match status" value="1"/>
</dbReference>
<dbReference type="InterPro" id="IPR024050">
    <property type="entry name" value="AICAR_Tfase_insert_dom_sf"/>
</dbReference>
<dbReference type="GO" id="GO:0006189">
    <property type="term" value="P:'de novo' IMP biosynthetic process"/>
    <property type="evidence" value="ECO:0007669"/>
    <property type="project" value="TreeGrafter"/>
</dbReference>
<dbReference type="InterPro" id="IPR024051">
    <property type="entry name" value="AICAR_Tfase_dup_dom_sf"/>
</dbReference>
<feature type="region of interest" description="Disordered" evidence="1">
    <location>
        <begin position="1"/>
        <end position="30"/>
    </location>
</feature>
<evidence type="ECO:0000256" key="1">
    <source>
        <dbReference type="SAM" id="MobiDB-lite"/>
    </source>
</evidence>